<dbReference type="EMBL" id="MNTG01000001">
    <property type="protein sequence ID" value="OLA39347.1"/>
    <property type="molecule type" value="Genomic_DNA"/>
</dbReference>
<sequence>MSSKRKLKRRNPAPVAGFKYERMCQAVSEQAIYRVLAVAIDILWNDFGGLQRKDQRLKFFAETFRERLEVVDQGFTPSQQAAMDELQRQAGYSVVFNTK</sequence>
<reference evidence="1 2" key="1">
    <citation type="journal article" date="2016" name="Nat. Biotechnol.">
        <title>Measurement of bacterial replication rates in microbial communities.</title>
        <authorList>
            <person name="Brown C.T."/>
            <person name="Olm M.R."/>
            <person name="Thomas B.C."/>
            <person name="Banfield J.F."/>
        </authorList>
    </citation>
    <scope>NUCLEOTIDE SEQUENCE [LARGE SCALE GENOMIC DNA]</scope>
    <source>
        <strain evidence="1">46_33</strain>
    </source>
</reference>
<evidence type="ECO:0000313" key="2">
    <source>
        <dbReference type="Proteomes" id="UP000186777"/>
    </source>
</evidence>
<proteinExistence type="predicted"/>
<comment type="caution">
    <text evidence="1">The sequence shown here is derived from an EMBL/GenBank/DDBJ whole genome shotgun (WGS) entry which is preliminary data.</text>
</comment>
<organism evidence="1 2">
    <name type="scientific">Phascolarctobacterium succinatutens</name>
    <dbReference type="NCBI Taxonomy" id="626940"/>
    <lineage>
        <taxon>Bacteria</taxon>
        <taxon>Bacillati</taxon>
        <taxon>Bacillota</taxon>
        <taxon>Negativicutes</taxon>
        <taxon>Acidaminococcales</taxon>
        <taxon>Acidaminococcaceae</taxon>
        <taxon>Phascolarctobacterium</taxon>
    </lineage>
</organism>
<dbReference type="RefSeq" id="WP_303679053.1">
    <property type="nucleotide sequence ID" value="NZ_MNTG01000001.1"/>
</dbReference>
<protein>
    <submittedName>
        <fullName evidence="1">Uncharacterized protein</fullName>
    </submittedName>
</protein>
<name>A0A1Q6RAE2_9FIRM</name>
<evidence type="ECO:0000313" key="1">
    <source>
        <dbReference type="EMBL" id="OLA39347.1"/>
    </source>
</evidence>
<dbReference type="Proteomes" id="UP000186777">
    <property type="component" value="Unassembled WGS sequence"/>
</dbReference>
<dbReference type="AlphaFoldDB" id="A0A1Q6RAE2"/>
<dbReference type="STRING" id="626940.BHW43_00165"/>
<accession>A0A1Q6RAE2</accession>
<gene>
    <name evidence="1" type="ORF">BHW43_00165</name>
</gene>